<dbReference type="PROSITE" id="PS50109">
    <property type="entry name" value="HIS_KIN"/>
    <property type="match status" value="1"/>
</dbReference>
<keyword evidence="7" id="KW-0902">Two-component regulatory system</keyword>
<comment type="caution">
    <text evidence="14">The sequence shown here is derived from an EMBL/GenBank/DDBJ whole genome shotgun (WGS) entry which is preliminary data.</text>
</comment>
<reference evidence="14 15" key="1">
    <citation type="submission" date="2019-12" db="EMBL/GenBank/DDBJ databases">
        <title>Sporaefaciens musculi gen. nov., sp. nov., a novel bacterium isolated from the caecum of an obese mouse.</title>
        <authorList>
            <person name="Rasmussen T.S."/>
            <person name="Streidl T."/>
            <person name="Hitch T.C.A."/>
            <person name="Wortmann E."/>
            <person name="Deptula P."/>
            <person name="Hansen M."/>
            <person name="Nielsen D.S."/>
            <person name="Clavel T."/>
            <person name="Vogensen F.K."/>
        </authorList>
    </citation>
    <scope>NUCLEOTIDE SEQUENCE [LARGE SCALE GENOMIC DNA]</scope>
    <source>
        <strain evidence="14 15">WCA-9-b2</strain>
    </source>
</reference>
<feature type="domain" description="Response regulatory" evidence="13">
    <location>
        <begin position="584"/>
        <end position="704"/>
    </location>
</feature>
<dbReference type="Pfam" id="PF00512">
    <property type="entry name" value="HisKA"/>
    <property type="match status" value="1"/>
</dbReference>
<dbReference type="InterPro" id="IPR003661">
    <property type="entry name" value="HisK_dim/P_dom"/>
</dbReference>
<evidence type="ECO:0000256" key="7">
    <source>
        <dbReference type="ARBA" id="ARBA00023012"/>
    </source>
</evidence>
<evidence type="ECO:0000259" key="13">
    <source>
        <dbReference type="PROSITE" id="PS50110"/>
    </source>
</evidence>
<dbReference type="SUPFAM" id="SSF52172">
    <property type="entry name" value="CheY-like"/>
    <property type="match status" value="2"/>
</dbReference>
<dbReference type="EMBL" id="WUQX01000001">
    <property type="protein sequence ID" value="MXP75776.1"/>
    <property type="molecule type" value="Genomic_DNA"/>
</dbReference>
<dbReference type="PROSITE" id="PS50110">
    <property type="entry name" value="RESPONSE_REGULATORY"/>
    <property type="match status" value="2"/>
</dbReference>
<dbReference type="SMART" id="SM00448">
    <property type="entry name" value="REC"/>
    <property type="match status" value="2"/>
</dbReference>
<dbReference type="CDD" id="cd17546">
    <property type="entry name" value="REC_hyHK_CKI1_RcsC-like"/>
    <property type="match status" value="2"/>
</dbReference>
<accession>A0A7X3SIY8</accession>
<dbReference type="RefSeq" id="WP_159750972.1">
    <property type="nucleotide sequence ID" value="NZ_CASZNZ010000048.1"/>
</dbReference>
<dbReference type="FunFam" id="3.30.565.10:FF:000010">
    <property type="entry name" value="Sensor histidine kinase RcsC"/>
    <property type="match status" value="1"/>
</dbReference>
<evidence type="ECO:0000256" key="11">
    <source>
        <dbReference type="SAM" id="Phobius"/>
    </source>
</evidence>
<organism evidence="14 15">
    <name type="scientific">Sporofaciens musculi</name>
    <dbReference type="NCBI Taxonomy" id="2681861"/>
    <lineage>
        <taxon>Bacteria</taxon>
        <taxon>Bacillati</taxon>
        <taxon>Bacillota</taxon>
        <taxon>Clostridia</taxon>
        <taxon>Lachnospirales</taxon>
        <taxon>Lachnospiraceae</taxon>
        <taxon>Sporofaciens</taxon>
    </lineage>
</organism>
<dbReference type="EC" id="2.7.13.3" evidence="3"/>
<evidence type="ECO:0000256" key="3">
    <source>
        <dbReference type="ARBA" id="ARBA00012438"/>
    </source>
</evidence>
<dbReference type="CDD" id="cd00082">
    <property type="entry name" value="HisKA"/>
    <property type="match status" value="1"/>
</dbReference>
<dbReference type="SMART" id="SM00387">
    <property type="entry name" value="HATPase_c"/>
    <property type="match status" value="1"/>
</dbReference>
<dbReference type="Gene3D" id="3.30.565.10">
    <property type="entry name" value="Histidine kinase-like ATPase, C-terminal domain"/>
    <property type="match status" value="1"/>
</dbReference>
<sequence>MFKKTKKFLISSVCSLVVLCIVIFFWLGSAMGQKSFDAINEVGLLYMSEMSVQLQQKFNAVIELQVSRVEAVVKRTPPQDAVYGEEMLTELYRSAEVREFVHFGMYRKDGGHETIYGEEADFLNEEEFQDTLNNEEIFITSGYSKSGTKLLLLVVDASYPMGDGGVSDVVVAGIPMEYLEDALVLEGDGTMVYSHIIRGDGEFVVRTGNAFRENYFARIKETVSEKSQQSPEEYISQFKDSIQKGENYSTLIIDKTGIHQHMYAAPLKGSDWYLVSVMPYGVLDGVIMNLNHVQQITVLVACGMILIALAIIFIRYYRLSQQQLRELEKAEKKAFRANQAKSEFLSSMSHDIRTPMNGIVGMTAIALANVNDPVRVHDCLKKIGLSSRHLLGLINDVLDMSKIESGKLSLNMDILSLRETMESIVNIVQPQIREREQHFDIFIRDIQTENVYCDSVRLNQVLINLLSNAIKFTPTGGRINVYLIQEDSPLGSSHVRCHFRVKDSGIGMSPEFQKKIFETFSREDSKVQKIEGTGLGMSITKVIVDMMGGTIEVNSEQGVGSEFHIVVDFEKAAVEEDMALPPWRLLVVDNNEDLCRSAASALKEIGVDAQWALNGERAVQMVEEHYKKHTAYDVVLLDWKMPGMNGLETTKAIRKIVGDALPILIISAYDWTDIEDEARAAGAHGFISKPLFKSNLYLGLSQYMGGGVPEEKLESESVHFEGLHILLAEDNELNWEIAYEILTDAGFEVDWAENGQICVDKFKQSEEGYYDAVLMDIRMPIMNGYEAAKALRALERPDANLPIIAMTADAFSEDIQQCLECGMNEHVAKPIDIQKLMKLLKSYLK</sequence>
<keyword evidence="6" id="KW-0808">Transferase</keyword>
<dbReference type="PANTHER" id="PTHR43719">
    <property type="entry name" value="TWO-COMPONENT HISTIDINE KINASE"/>
    <property type="match status" value="1"/>
</dbReference>
<dbReference type="InterPro" id="IPR001789">
    <property type="entry name" value="Sig_transdc_resp-reg_receiver"/>
</dbReference>
<name>A0A7X3SIY8_9FIRM</name>
<dbReference type="Pfam" id="PF02518">
    <property type="entry name" value="HATPase_c"/>
    <property type="match status" value="1"/>
</dbReference>
<comment type="similarity">
    <text evidence="2">In the N-terminal section; belongs to the phytochrome family.</text>
</comment>
<feature type="modified residue" description="4-aspartylphosphate" evidence="10">
    <location>
        <position position="638"/>
    </location>
</feature>
<gene>
    <name evidence="14" type="ORF">GN277_10400</name>
</gene>
<comment type="catalytic activity">
    <reaction evidence="1">
        <text>ATP + protein L-histidine = ADP + protein N-phospho-L-histidine.</text>
        <dbReference type="EC" id="2.7.13.3"/>
    </reaction>
</comment>
<evidence type="ECO:0000313" key="14">
    <source>
        <dbReference type="EMBL" id="MXP75776.1"/>
    </source>
</evidence>
<keyword evidence="11" id="KW-1133">Transmembrane helix</keyword>
<feature type="domain" description="Histidine kinase" evidence="12">
    <location>
        <begin position="347"/>
        <end position="571"/>
    </location>
</feature>
<feature type="domain" description="Response regulatory" evidence="13">
    <location>
        <begin position="724"/>
        <end position="844"/>
    </location>
</feature>
<evidence type="ECO:0000256" key="8">
    <source>
        <dbReference type="ARBA" id="ARBA00024867"/>
    </source>
</evidence>
<dbReference type="Gene3D" id="3.40.50.2300">
    <property type="match status" value="2"/>
</dbReference>
<dbReference type="InterPro" id="IPR003594">
    <property type="entry name" value="HATPase_dom"/>
</dbReference>
<dbReference type="AlphaFoldDB" id="A0A7X3SIY8"/>
<dbReference type="CDD" id="cd16922">
    <property type="entry name" value="HATPase_EvgS-ArcB-TorS-like"/>
    <property type="match status" value="1"/>
</dbReference>
<evidence type="ECO:0000256" key="2">
    <source>
        <dbReference type="ARBA" id="ARBA00006402"/>
    </source>
</evidence>
<dbReference type="InterPro" id="IPR005467">
    <property type="entry name" value="His_kinase_dom"/>
</dbReference>
<comment type="function">
    <text evidence="8">May play the central regulatory role in sporulation. It may be an element of the effector pathway responsible for the activation of sporulation genes in response to nutritional stress. Spo0A may act in concert with spo0H (a sigma factor) to control the expression of some genes that are critical to the sporulation process.</text>
</comment>
<dbReference type="SMART" id="SM00388">
    <property type="entry name" value="HisKA"/>
    <property type="match status" value="1"/>
</dbReference>
<dbReference type="SUPFAM" id="SSF55874">
    <property type="entry name" value="ATPase domain of HSP90 chaperone/DNA topoisomerase II/histidine kinase"/>
    <property type="match status" value="1"/>
</dbReference>
<protein>
    <recommendedName>
        <fullName evidence="9">Circadian input-output histidine kinase CikA</fullName>
        <ecNumber evidence="3">2.7.13.3</ecNumber>
    </recommendedName>
    <alternativeName>
        <fullName evidence="4">Stage 0 sporulation protein A homolog</fullName>
    </alternativeName>
</protein>
<dbReference type="Gene3D" id="1.10.287.130">
    <property type="match status" value="1"/>
</dbReference>
<dbReference type="PRINTS" id="PR00344">
    <property type="entry name" value="BCTRLSENSOR"/>
</dbReference>
<proteinExistence type="inferred from homology"/>
<evidence type="ECO:0000256" key="6">
    <source>
        <dbReference type="ARBA" id="ARBA00022777"/>
    </source>
</evidence>
<evidence type="ECO:0000259" key="12">
    <source>
        <dbReference type="PROSITE" id="PS50109"/>
    </source>
</evidence>
<dbReference type="PANTHER" id="PTHR43719:SF28">
    <property type="entry name" value="PEROXIDE STRESS-ACTIVATED HISTIDINE KINASE MAK1-RELATED"/>
    <property type="match status" value="1"/>
</dbReference>
<feature type="transmembrane region" description="Helical" evidence="11">
    <location>
        <begin position="296"/>
        <end position="317"/>
    </location>
</feature>
<evidence type="ECO:0000256" key="5">
    <source>
        <dbReference type="ARBA" id="ARBA00022553"/>
    </source>
</evidence>
<evidence type="ECO:0000256" key="1">
    <source>
        <dbReference type="ARBA" id="ARBA00000085"/>
    </source>
</evidence>
<feature type="modified residue" description="4-aspartylphosphate" evidence="10">
    <location>
        <position position="776"/>
    </location>
</feature>
<dbReference type="SUPFAM" id="SSF47384">
    <property type="entry name" value="Homodimeric domain of signal transducing histidine kinase"/>
    <property type="match status" value="1"/>
</dbReference>
<keyword evidence="11" id="KW-0812">Transmembrane</keyword>
<evidence type="ECO:0000256" key="9">
    <source>
        <dbReference type="ARBA" id="ARBA00074306"/>
    </source>
</evidence>
<evidence type="ECO:0000256" key="4">
    <source>
        <dbReference type="ARBA" id="ARBA00018672"/>
    </source>
</evidence>
<keyword evidence="15" id="KW-1185">Reference proteome</keyword>
<dbReference type="InterPro" id="IPR036097">
    <property type="entry name" value="HisK_dim/P_sf"/>
</dbReference>
<keyword evidence="5 10" id="KW-0597">Phosphoprotein</keyword>
<dbReference type="GO" id="GO:0000155">
    <property type="term" value="F:phosphorelay sensor kinase activity"/>
    <property type="evidence" value="ECO:0007669"/>
    <property type="project" value="InterPro"/>
</dbReference>
<keyword evidence="6" id="KW-0418">Kinase</keyword>
<evidence type="ECO:0000256" key="10">
    <source>
        <dbReference type="PROSITE-ProRule" id="PRU00169"/>
    </source>
</evidence>
<dbReference type="InterPro" id="IPR004358">
    <property type="entry name" value="Sig_transdc_His_kin-like_C"/>
</dbReference>
<dbReference type="InterPro" id="IPR050956">
    <property type="entry name" value="2C_system_His_kinase"/>
</dbReference>
<dbReference type="InterPro" id="IPR036890">
    <property type="entry name" value="HATPase_C_sf"/>
</dbReference>
<keyword evidence="11" id="KW-0472">Membrane</keyword>
<dbReference type="Proteomes" id="UP000460412">
    <property type="component" value="Unassembled WGS sequence"/>
</dbReference>
<evidence type="ECO:0000313" key="15">
    <source>
        <dbReference type="Proteomes" id="UP000460412"/>
    </source>
</evidence>
<dbReference type="InterPro" id="IPR011006">
    <property type="entry name" value="CheY-like_superfamily"/>
</dbReference>
<dbReference type="Pfam" id="PF00072">
    <property type="entry name" value="Response_reg"/>
    <property type="match status" value="2"/>
</dbReference>